<dbReference type="PANTHER" id="PTHR33387:SF3">
    <property type="entry name" value="DUF985 DOMAIN-CONTAINING PROTEIN"/>
    <property type="match status" value="1"/>
</dbReference>
<dbReference type="InterPro" id="IPR011051">
    <property type="entry name" value="RmlC_Cupin_sf"/>
</dbReference>
<feature type="domain" description="DUF985" evidence="1">
    <location>
        <begin position="183"/>
        <end position="325"/>
    </location>
</feature>
<feature type="domain" description="DUF985" evidence="1">
    <location>
        <begin position="8"/>
        <end position="154"/>
    </location>
</feature>
<dbReference type="PANTHER" id="PTHR33387">
    <property type="entry name" value="RMLC-LIKE JELLY ROLL FOLD PROTEIN"/>
    <property type="match status" value="1"/>
</dbReference>
<dbReference type="CDD" id="cd06121">
    <property type="entry name" value="cupin_YML079wp"/>
    <property type="match status" value="2"/>
</dbReference>
<sequence length="357" mass="41150">MSHRKDVYIEKLGLIPLSEEGGFFVETYRSPEMIKDQEGTERNLFTTIYYLMTSELGGKNYPHRNKSDITHFFHDGWPAKYTVMTPEGKVEEFILGNDVLKGHVPRLTVPGGCLKAAKILLDESRQYEKFPDEIPFSLISEKMSPGFDYKDREVLAVSEDHERNSGITQFLFPKMEHRKDLHVRKLNLIPVKQEGGYLKETFRSTEMIQVPERDGGKRCMFTTIYYMIAPEMGGKNYLQSNKSDAVLYFHDGWPAQYILVYPNGEIEEYILGREVSKGHVLQLRIPGGCLKGGKILVEEEYASFNDEKPFTLISEQVSPGFELRDRYVPTLHEMKSTYPKQWKAMEEYIAPSAAQDK</sequence>
<evidence type="ECO:0000313" key="2">
    <source>
        <dbReference type="EMBL" id="PFX32704.1"/>
    </source>
</evidence>
<evidence type="ECO:0000313" key="3">
    <source>
        <dbReference type="Proteomes" id="UP000225706"/>
    </source>
</evidence>
<dbReference type="Pfam" id="PF06172">
    <property type="entry name" value="Cupin_5"/>
    <property type="match status" value="2"/>
</dbReference>
<gene>
    <name evidence="2" type="ORF">AWC38_SpisGene2473</name>
</gene>
<dbReference type="InterPro" id="IPR014710">
    <property type="entry name" value="RmlC-like_jellyroll"/>
</dbReference>
<comment type="caution">
    <text evidence="2">The sequence shown here is derived from an EMBL/GenBank/DDBJ whole genome shotgun (WGS) entry which is preliminary data.</text>
</comment>
<accession>A0A2B4SPV5</accession>
<dbReference type="Proteomes" id="UP000225706">
    <property type="component" value="Unassembled WGS sequence"/>
</dbReference>
<dbReference type="InterPro" id="IPR039935">
    <property type="entry name" value="YML079W-like"/>
</dbReference>
<evidence type="ECO:0000259" key="1">
    <source>
        <dbReference type="Pfam" id="PF06172"/>
    </source>
</evidence>
<protein>
    <recommendedName>
        <fullName evidence="1">DUF985 domain-containing protein</fullName>
    </recommendedName>
</protein>
<dbReference type="OrthoDB" id="6614653at2759"/>
<dbReference type="InterPro" id="IPR009327">
    <property type="entry name" value="Cupin_DUF985"/>
</dbReference>
<organism evidence="2 3">
    <name type="scientific">Stylophora pistillata</name>
    <name type="common">Smooth cauliflower coral</name>
    <dbReference type="NCBI Taxonomy" id="50429"/>
    <lineage>
        <taxon>Eukaryota</taxon>
        <taxon>Metazoa</taxon>
        <taxon>Cnidaria</taxon>
        <taxon>Anthozoa</taxon>
        <taxon>Hexacorallia</taxon>
        <taxon>Scleractinia</taxon>
        <taxon>Astrocoeniina</taxon>
        <taxon>Pocilloporidae</taxon>
        <taxon>Stylophora</taxon>
    </lineage>
</organism>
<name>A0A2B4SPV5_STYPI</name>
<reference evidence="3" key="1">
    <citation type="journal article" date="2017" name="bioRxiv">
        <title>Comparative analysis of the genomes of Stylophora pistillata and Acropora digitifera provides evidence for extensive differences between species of corals.</title>
        <authorList>
            <person name="Voolstra C.R."/>
            <person name="Li Y."/>
            <person name="Liew Y.J."/>
            <person name="Baumgarten S."/>
            <person name="Zoccola D."/>
            <person name="Flot J.-F."/>
            <person name="Tambutte S."/>
            <person name="Allemand D."/>
            <person name="Aranda M."/>
        </authorList>
    </citation>
    <scope>NUCLEOTIDE SEQUENCE [LARGE SCALE GENOMIC DNA]</scope>
</reference>
<dbReference type="SUPFAM" id="SSF51182">
    <property type="entry name" value="RmlC-like cupins"/>
    <property type="match status" value="2"/>
</dbReference>
<dbReference type="Gene3D" id="2.60.120.10">
    <property type="entry name" value="Jelly Rolls"/>
    <property type="match status" value="2"/>
</dbReference>
<proteinExistence type="predicted"/>
<dbReference type="AlphaFoldDB" id="A0A2B4SPV5"/>
<keyword evidence="3" id="KW-1185">Reference proteome</keyword>
<dbReference type="EMBL" id="LSMT01000020">
    <property type="protein sequence ID" value="PFX32704.1"/>
    <property type="molecule type" value="Genomic_DNA"/>
</dbReference>